<accession>A0A918F9M3</accession>
<dbReference type="PRINTS" id="PR00455">
    <property type="entry name" value="HTHTETR"/>
</dbReference>
<gene>
    <name evidence="6" type="ORF">GCM10008957_37730</name>
</gene>
<comment type="caution">
    <text evidence="6">The sequence shown here is derived from an EMBL/GenBank/DDBJ whole genome shotgun (WGS) entry which is preliminary data.</text>
</comment>
<name>A0A918F9M3_9DEIO</name>
<dbReference type="Gene3D" id="1.10.10.60">
    <property type="entry name" value="Homeodomain-like"/>
    <property type="match status" value="1"/>
</dbReference>
<dbReference type="PROSITE" id="PS50977">
    <property type="entry name" value="HTH_TETR_2"/>
    <property type="match status" value="1"/>
</dbReference>
<dbReference type="Gene3D" id="1.10.357.10">
    <property type="entry name" value="Tetracycline Repressor, domain 2"/>
    <property type="match status" value="1"/>
</dbReference>
<dbReference type="PANTHER" id="PTHR47506:SF7">
    <property type="entry name" value="TRANSCRIPTIONAL REGULATORY PROTEIN"/>
    <property type="match status" value="1"/>
</dbReference>
<keyword evidence="3" id="KW-0804">Transcription</keyword>
<dbReference type="EMBL" id="BMQL01000028">
    <property type="protein sequence ID" value="GGR22141.1"/>
    <property type="molecule type" value="Genomic_DNA"/>
</dbReference>
<dbReference type="AlphaFoldDB" id="A0A918F9M3"/>
<dbReference type="PANTHER" id="PTHR47506">
    <property type="entry name" value="TRANSCRIPTIONAL REGULATORY PROTEIN"/>
    <property type="match status" value="1"/>
</dbReference>
<protein>
    <submittedName>
        <fullName evidence="6">TetR family transcriptional regulator</fullName>
    </submittedName>
</protein>
<evidence type="ECO:0000313" key="6">
    <source>
        <dbReference type="EMBL" id="GGR22141.1"/>
    </source>
</evidence>
<organism evidence="6 7">
    <name type="scientific">Deinococcus ruber</name>
    <dbReference type="NCBI Taxonomy" id="1848197"/>
    <lineage>
        <taxon>Bacteria</taxon>
        <taxon>Thermotogati</taxon>
        <taxon>Deinococcota</taxon>
        <taxon>Deinococci</taxon>
        <taxon>Deinococcales</taxon>
        <taxon>Deinococcaceae</taxon>
        <taxon>Deinococcus</taxon>
    </lineage>
</organism>
<dbReference type="RefSeq" id="WP_189092059.1">
    <property type="nucleotide sequence ID" value="NZ_BMQL01000028.1"/>
</dbReference>
<dbReference type="Pfam" id="PF00440">
    <property type="entry name" value="TetR_N"/>
    <property type="match status" value="1"/>
</dbReference>
<reference evidence="6" key="2">
    <citation type="submission" date="2020-09" db="EMBL/GenBank/DDBJ databases">
        <authorList>
            <person name="Sun Q."/>
            <person name="Ohkuma M."/>
        </authorList>
    </citation>
    <scope>NUCLEOTIDE SEQUENCE</scope>
    <source>
        <strain evidence="6">JCM 31311</strain>
    </source>
</reference>
<dbReference type="SUPFAM" id="SSF46689">
    <property type="entry name" value="Homeodomain-like"/>
    <property type="match status" value="1"/>
</dbReference>
<dbReference type="SUPFAM" id="SSF48498">
    <property type="entry name" value="Tetracyclin repressor-like, C-terminal domain"/>
    <property type="match status" value="1"/>
</dbReference>
<keyword evidence="1" id="KW-0805">Transcription regulation</keyword>
<dbReference type="InterPro" id="IPR009057">
    <property type="entry name" value="Homeodomain-like_sf"/>
</dbReference>
<sequence length="203" mass="22559">MPKRSVADTATTHQAILKHASQTFREHGGSVGINDLMNTLGLTRGGFYRHFDSKDHLFIEAAALGLDEMAQRLTEAASTAEPGRQLEAIITTYLSPEHLHHPEAWCVLAVLAPEIARLPLAVREQLDAAMQRYIGALSPYMPGDTAQERSAQFMLLFSGMAGAISMLRVLGDDETRRQMLNVTRTHYLQWFTRVPEHTSSTQS</sequence>
<reference evidence="6" key="1">
    <citation type="journal article" date="2014" name="Int. J. Syst. Evol. Microbiol.">
        <title>Complete genome sequence of Corynebacterium casei LMG S-19264T (=DSM 44701T), isolated from a smear-ripened cheese.</title>
        <authorList>
            <consortium name="US DOE Joint Genome Institute (JGI-PGF)"/>
            <person name="Walter F."/>
            <person name="Albersmeier A."/>
            <person name="Kalinowski J."/>
            <person name="Ruckert C."/>
        </authorList>
    </citation>
    <scope>NUCLEOTIDE SEQUENCE</scope>
    <source>
        <strain evidence="6">JCM 31311</strain>
    </source>
</reference>
<feature type="DNA-binding region" description="H-T-H motif" evidence="4">
    <location>
        <begin position="32"/>
        <end position="51"/>
    </location>
</feature>
<keyword evidence="7" id="KW-1185">Reference proteome</keyword>
<evidence type="ECO:0000313" key="7">
    <source>
        <dbReference type="Proteomes" id="UP000603865"/>
    </source>
</evidence>
<dbReference type="GO" id="GO:0003677">
    <property type="term" value="F:DNA binding"/>
    <property type="evidence" value="ECO:0007669"/>
    <property type="project" value="UniProtKB-UniRule"/>
</dbReference>
<evidence type="ECO:0000256" key="1">
    <source>
        <dbReference type="ARBA" id="ARBA00023015"/>
    </source>
</evidence>
<evidence type="ECO:0000256" key="3">
    <source>
        <dbReference type="ARBA" id="ARBA00023163"/>
    </source>
</evidence>
<evidence type="ECO:0000256" key="2">
    <source>
        <dbReference type="ARBA" id="ARBA00023125"/>
    </source>
</evidence>
<proteinExistence type="predicted"/>
<keyword evidence="2 4" id="KW-0238">DNA-binding</keyword>
<feature type="domain" description="HTH tetR-type" evidence="5">
    <location>
        <begin position="10"/>
        <end position="69"/>
    </location>
</feature>
<evidence type="ECO:0000259" key="5">
    <source>
        <dbReference type="PROSITE" id="PS50977"/>
    </source>
</evidence>
<dbReference type="Proteomes" id="UP000603865">
    <property type="component" value="Unassembled WGS sequence"/>
</dbReference>
<dbReference type="InterPro" id="IPR001647">
    <property type="entry name" value="HTH_TetR"/>
</dbReference>
<evidence type="ECO:0000256" key="4">
    <source>
        <dbReference type="PROSITE-ProRule" id="PRU00335"/>
    </source>
</evidence>
<dbReference type="InterPro" id="IPR036271">
    <property type="entry name" value="Tet_transcr_reg_TetR-rel_C_sf"/>
</dbReference>